<protein>
    <submittedName>
        <fullName evidence="1">Uncharacterized protein</fullName>
    </submittedName>
</protein>
<accession>A0A4R5UW75</accession>
<comment type="caution">
    <text evidence="1">The sequence shown here is derived from an EMBL/GenBank/DDBJ whole genome shotgun (WGS) entry which is preliminary data.</text>
</comment>
<sequence>MRHTYYFIILLLTMSISCHSQQQKVFLEGYEVKLNGDAQCRRFFETQAISEELVQTSVDALELVFEEGKLTQKFFWSYGDRDEVELTLEEKGMAYIPVVPHDFYIFKTSDTGSSHLGGDPPTHFNLPKFEERPSFQFLGTLSSETVGLEWLPFDLHLAVPIYGNFYRLFMDYSDPLNPKVWNPEEYIETGYEDEWVKHDTKLLFEQKFMETEKMTEMPEIHQGSSTSPGHLGVPQWIQGPDIPDCPKTNKTMKFVAQFSYGLDVKLAKTNLDLPTEGYYADLLKRMNFWIDGDLYIFMNPESKMVCYIIQNT</sequence>
<dbReference type="EMBL" id="SMUW01000035">
    <property type="protein sequence ID" value="TDK43381.1"/>
    <property type="molecule type" value="Genomic_DNA"/>
</dbReference>
<evidence type="ECO:0000313" key="1">
    <source>
        <dbReference type="EMBL" id="TDK43381.1"/>
    </source>
</evidence>
<reference evidence="1 2" key="1">
    <citation type="submission" date="2019-03" db="EMBL/GenBank/DDBJ databases">
        <title>Algoriphagus aquimaris sp. nov., isolated form marine sediment in Pohang, Korea.</title>
        <authorList>
            <person name="Kim J."/>
            <person name="Yoon S.-H."/>
            <person name="Lee S.-S."/>
        </authorList>
    </citation>
    <scope>NUCLEOTIDE SEQUENCE [LARGE SCALE GENOMIC DNA]</scope>
    <source>
        <strain evidence="1 2">F21</strain>
    </source>
</reference>
<dbReference type="RefSeq" id="WP_133391094.1">
    <property type="nucleotide sequence ID" value="NZ_SMUW01000035.1"/>
</dbReference>
<name>A0A4R5UW75_9BACT</name>
<proteinExistence type="predicted"/>
<dbReference type="Proteomes" id="UP000295438">
    <property type="component" value="Unassembled WGS sequence"/>
</dbReference>
<organism evidence="1 2">
    <name type="scientific">Algoriphagus formosus</name>
    <dbReference type="NCBI Taxonomy" id="2007308"/>
    <lineage>
        <taxon>Bacteria</taxon>
        <taxon>Pseudomonadati</taxon>
        <taxon>Bacteroidota</taxon>
        <taxon>Cytophagia</taxon>
        <taxon>Cytophagales</taxon>
        <taxon>Cyclobacteriaceae</taxon>
        <taxon>Algoriphagus</taxon>
    </lineage>
</organism>
<dbReference type="AlphaFoldDB" id="A0A4R5UW75"/>
<keyword evidence="2" id="KW-1185">Reference proteome</keyword>
<gene>
    <name evidence="1" type="ORF">E1898_12290</name>
</gene>
<evidence type="ECO:0000313" key="2">
    <source>
        <dbReference type="Proteomes" id="UP000295438"/>
    </source>
</evidence>
<dbReference type="PROSITE" id="PS51257">
    <property type="entry name" value="PROKAR_LIPOPROTEIN"/>
    <property type="match status" value="1"/>
</dbReference>